<dbReference type="EMBL" id="JANDBD010000003">
    <property type="protein sequence ID" value="MCP9272022.1"/>
    <property type="molecule type" value="Genomic_DNA"/>
</dbReference>
<organism evidence="3 4">
    <name type="scientific">Mycolicibacterium arenosum</name>
    <dbReference type="NCBI Taxonomy" id="2952157"/>
    <lineage>
        <taxon>Bacteria</taxon>
        <taxon>Bacillati</taxon>
        <taxon>Actinomycetota</taxon>
        <taxon>Actinomycetes</taxon>
        <taxon>Mycobacteriales</taxon>
        <taxon>Mycobacteriaceae</taxon>
        <taxon>Mycolicibacterium</taxon>
    </lineage>
</organism>
<gene>
    <name evidence="3" type="ORF">NM203_07470</name>
</gene>
<proteinExistence type="predicted"/>
<name>A0ABT1M2E4_9MYCO</name>
<keyword evidence="2" id="KW-1133">Transmembrane helix</keyword>
<feature type="region of interest" description="Disordered" evidence="1">
    <location>
        <begin position="1"/>
        <end position="25"/>
    </location>
</feature>
<dbReference type="RefSeq" id="WP_255059201.1">
    <property type="nucleotide sequence ID" value="NZ_JANDBD010000003.1"/>
</dbReference>
<accession>A0ABT1M2E4</accession>
<evidence type="ECO:0000256" key="2">
    <source>
        <dbReference type="SAM" id="Phobius"/>
    </source>
</evidence>
<evidence type="ECO:0000313" key="4">
    <source>
        <dbReference type="Proteomes" id="UP001651690"/>
    </source>
</evidence>
<keyword evidence="4" id="KW-1185">Reference proteome</keyword>
<reference evidence="3 4" key="1">
    <citation type="submission" date="2022-06" db="EMBL/GenBank/DDBJ databases">
        <title>Mycolicibacterium sp. CAU 1645 isolated from seawater.</title>
        <authorList>
            <person name="Kim W."/>
        </authorList>
    </citation>
    <scope>NUCLEOTIDE SEQUENCE [LARGE SCALE GENOMIC DNA]</scope>
    <source>
        <strain evidence="3 4">CAU 1645</strain>
    </source>
</reference>
<protein>
    <submittedName>
        <fullName evidence="3">Uncharacterized protein</fullName>
    </submittedName>
</protein>
<comment type="caution">
    <text evidence="3">The sequence shown here is derived from an EMBL/GenBank/DDBJ whole genome shotgun (WGS) entry which is preliminary data.</text>
</comment>
<sequence length="195" mass="22616">MVTYARRPPKEVAEDGVEEGAVEERPRSDRWSRLREVMVSGFIIIALIVAAVWSIPDSPIKRALNPSLLPVARATGLDQSWRMFSPDPPRAVSEIETYVQFDSGLRRVWTFDRDRDILGSFHYDRWRKLKEQLLNEAQLRPAFAMWVVRQLTQPGEKPLRVWMVRDTRTTPAPGADGPNKRERKLLYDRIFEKAS</sequence>
<dbReference type="Proteomes" id="UP001651690">
    <property type="component" value="Unassembled WGS sequence"/>
</dbReference>
<keyword evidence="2" id="KW-0472">Membrane</keyword>
<evidence type="ECO:0000313" key="3">
    <source>
        <dbReference type="EMBL" id="MCP9272022.1"/>
    </source>
</evidence>
<feature type="transmembrane region" description="Helical" evidence="2">
    <location>
        <begin position="37"/>
        <end position="55"/>
    </location>
</feature>
<evidence type="ECO:0000256" key="1">
    <source>
        <dbReference type="SAM" id="MobiDB-lite"/>
    </source>
</evidence>
<keyword evidence="2" id="KW-0812">Transmembrane</keyword>